<dbReference type="EMBL" id="JANPWB010000016">
    <property type="protein sequence ID" value="KAJ1079848.1"/>
    <property type="molecule type" value="Genomic_DNA"/>
</dbReference>
<dbReference type="PANTHER" id="PTHR22803">
    <property type="entry name" value="MANNOSE, PHOSPHOLIPASE, LECTIN RECEPTOR RELATED"/>
    <property type="match status" value="1"/>
</dbReference>
<reference evidence="2" key="1">
    <citation type="journal article" date="2022" name="bioRxiv">
        <title>Sequencing and chromosome-scale assembly of the giantPleurodeles waltlgenome.</title>
        <authorList>
            <person name="Brown T."/>
            <person name="Elewa A."/>
            <person name="Iarovenko S."/>
            <person name="Subramanian E."/>
            <person name="Araus A.J."/>
            <person name="Petzold A."/>
            <person name="Susuki M."/>
            <person name="Suzuki K.-i.T."/>
            <person name="Hayashi T."/>
            <person name="Toyoda A."/>
            <person name="Oliveira C."/>
            <person name="Osipova E."/>
            <person name="Leigh N.D."/>
            <person name="Simon A."/>
            <person name="Yun M.H."/>
        </authorList>
    </citation>
    <scope>NUCLEOTIDE SEQUENCE</scope>
    <source>
        <strain evidence="2">20211129_DDA</strain>
        <tissue evidence="2">Liver</tissue>
    </source>
</reference>
<dbReference type="InterPro" id="IPR050111">
    <property type="entry name" value="C-type_lectin/snaclec_domain"/>
</dbReference>
<dbReference type="Gene3D" id="3.10.100.10">
    <property type="entry name" value="Mannose-Binding Protein A, subunit A"/>
    <property type="match status" value="1"/>
</dbReference>
<evidence type="ECO:0000259" key="1">
    <source>
        <dbReference type="PROSITE" id="PS50041"/>
    </source>
</evidence>
<dbReference type="PROSITE" id="PS50041">
    <property type="entry name" value="C_TYPE_LECTIN_2"/>
    <property type="match status" value="1"/>
</dbReference>
<dbReference type="InterPro" id="IPR001304">
    <property type="entry name" value="C-type_lectin-like"/>
</dbReference>
<accession>A0AAV7KSJ1</accession>
<feature type="domain" description="C-type lectin" evidence="1">
    <location>
        <begin position="88"/>
        <end position="212"/>
    </location>
</feature>
<dbReference type="InterPro" id="IPR016186">
    <property type="entry name" value="C-type_lectin-like/link_sf"/>
</dbReference>
<sequence length="215" mass="24183">MDSAVYIYIRKPSCAPVTGVQEARGGRQLTPCQVLECASVLERPLNTHQYKMMSRITVFIIGTLALTPAMCQMPPFFHGCCTSDWYQYAHSCYLPITGPALWKDAEAHCKELSGHLASVLSEEEDAFIYFLMRMKNGNSDSGNYWIGATIRYENNRALEKWADGSKWRYTNFGTNPPSPTSGTHFLSSSWVSGGAHNWKYSTETDSFQYICKDGL</sequence>
<gene>
    <name evidence="2" type="ORF">NDU88_000081</name>
</gene>
<name>A0AAV7KSJ1_PLEWA</name>
<dbReference type="SMART" id="SM00034">
    <property type="entry name" value="CLECT"/>
    <property type="match status" value="1"/>
</dbReference>
<dbReference type="CDD" id="cd00037">
    <property type="entry name" value="CLECT"/>
    <property type="match status" value="1"/>
</dbReference>
<dbReference type="AlphaFoldDB" id="A0AAV7KSJ1"/>
<protein>
    <recommendedName>
        <fullName evidence="1">C-type lectin domain-containing protein</fullName>
    </recommendedName>
</protein>
<keyword evidence="3" id="KW-1185">Reference proteome</keyword>
<dbReference type="Proteomes" id="UP001066276">
    <property type="component" value="Chromosome 12"/>
</dbReference>
<proteinExistence type="predicted"/>
<organism evidence="2 3">
    <name type="scientific">Pleurodeles waltl</name>
    <name type="common">Iberian ribbed newt</name>
    <dbReference type="NCBI Taxonomy" id="8319"/>
    <lineage>
        <taxon>Eukaryota</taxon>
        <taxon>Metazoa</taxon>
        <taxon>Chordata</taxon>
        <taxon>Craniata</taxon>
        <taxon>Vertebrata</taxon>
        <taxon>Euteleostomi</taxon>
        <taxon>Amphibia</taxon>
        <taxon>Batrachia</taxon>
        <taxon>Caudata</taxon>
        <taxon>Salamandroidea</taxon>
        <taxon>Salamandridae</taxon>
        <taxon>Pleurodelinae</taxon>
        <taxon>Pleurodeles</taxon>
    </lineage>
</organism>
<dbReference type="SUPFAM" id="SSF56436">
    <property type="entry name" value="C-type lectin-like"/>
    <property type="match status" value="1"/>
</dbReference>
<evidence type="ECO:0000313" key="2">
    <source>
        <dbReference type="EMBL" id="KAJ1079848.1"/>
    </source>
</evidence>
<comment type="caution">
    <text evidence="2">The sequence shown here is derived from an EMBL/GenBank/DDBJ whole genome shotgun (WGS) entry which is preliminary data.</text>
</comment>
<dbReference type="Pfam" id="PF00059">
    <property type="entry name" value="Lectin_C"/>
    <property type="match status" value="1"/>
</dbReference>
<evidence type="ECO:0000313" key="3">
    <source>
        <dbReference type="Proteomes" id="UP001066276"/>
    </source>
</evidence>
<dbReference type="InterPro" id="IPR016187">
    <property type="entry name" value="CTDL_fold"/>
</dbReference>